<dbReference type="GO" id="GO:0006508">
    <property type="term" value="P:proteolysis"/>
    <property type="evidence" value="ECO:0007669"/>
    <property type="project" value="UniProtKB-KW"/>
</dbReference>
<dbReference type="PANTHER" id="PTHR28570">
    <property type="entry name" value="ASPARTYL AMINOPEPTIDASE"/>
    <property type="match status" value="1"/>
</dbReference>
<evidence type="ECO:0000256" key="7">
    <source>
        <dbReference type="ARBA" id="ARBA00022833"/>
    </source>
</evidence>
<accession>A0A381WV62</accession>
<evidence type="ECO:0000256" key="6">
    <source>
        <dbReference type="ARBA" id="ARBA00022801"/>
    </source>
</evidence>
<dbReference type="Pfam" id="PF02127">
    <property type="entry name" value="Peptidase_M18"/>
    <property type="match status" value="1"/>
</dbReference>
<keyword evidence="6" id="KW-0378">Hydrolase</keyword>
<evidence type="ECO:0008006" key="10">
    <source>
        <dbReference type="Google" id="ProtNLM"/>
    </source>
</evidence>
<keyword evidence="3" id="KW-0031">Aminopeptidase</keyword>
<comment type="similarity">
    <text evidence="2">Belongs to the peptidase M18 family.</text>
</comment>
<evidence type="ECO:0000256" key="2">
    <source>
        <dbReference type="ARBA" id="ARBA00008290"/>
    </source>
</evidence>
<evidence type="ECO:0000256" key="1">
    <source>
        <dbReference type="ARBA" id="ARBA00001947"/>
    </source>
</evidence>
<proteinExistence type="inferred from homology"/>
<evidence type="ECO:0000256" key="5">
    <source>
        <dbReference type="ARBA" id="ARBA00022723"/>
    </source>
</evidence>
<dbReference type="Gene3D" id="3.40.630.10">
    <property type="entry name" value="Zn peptidases"/>
    <property type="match status" value="1"/>
</dbReference>
<dbReference type="CDD" id="cd05658">
    <property type="entry name" value="M18_DAP"/>
    <property type="match status" value="1"/>
</dbReference>
<reference evidence="9" key="1">
    <citation type="submission" date="2018-05" db="EMBL/GenBank/DDBJ databases">
        <authorList>
            <person name="Lanie J.A."/>
            <person name="Ng W.-L."/>
            <person name="Kazmierczak K.M."/>
            <person name="Andrzejewski T.M."/>
            <person name="Davidsen T.M."/>
            <person name="Wayne K.J."/>
            <person name="Tettelin H."/>
            <person name="Glass J.I."/>
            <person name="Rusch D."/>
            <person name="Podicherti R."/>
            <person name="Tsui H.-C.T."/>
            <person name="Winkler M.E."/>
        </authorList>
    </citation>
    <scope>NUCLEOTIDE SEQUENCE</scope>
</reference>
<dbReference type="SUPFAM" id="SSF101821">
    <property type="entry name" value="Aminopeptidase/glucanase lid domain"/>
    <property type="match status" value="1"/>
</dbReference>
<protein>
    <recommendedName>
        <fullName evidence="10">M18 family aminopeptidase</fullName>
    </recommendedName>
</protein>
<evidence type="ECO:0000313" key="9">
    <source>
        <dbReference type="EMBL" id="SVA55823.1"/>
    </source>
</evidence>
<sequence>MAEMLLAAKFVRLKEDDRWQLEPETGYFVTRNGSSLIALRTGSSSPDEQGLRLIGAHTDSPCLKVKPVPEMTQHGCFQLSVEVYGGVLLGPWFDRDLSLAGRVTGRLENGSIDSQLVDFRRPIATVPSLAIHLNRQVHNNRTLNPHKEVVLLLGSDDQSGGDFRQLLLDQVCRQNTGPILETILDYEISCYDTQSPALVGLNNDFIASARLDNLLSCYTGCRSLIDSSTKRGAVLVCNDHEEVGSLSASGAQGPFLRSLLERFCGTGEAMDRAMDLSILVSADNAHAVHPNYEDKHDPQHRPLLNGGPVIKYNANQRYATNSQSAAIFKDLCQQLDIPVQSIAMRSDMACGSTIGPITAAELGVSTVDVGAPQLAMHSLREMTGSQDPPYFYRALKGFLERS</sequence>
<comment type="cofactor">
    <cofactor evidence="1">
        <name>Zn(2+)</name>
        <dbReference type="ChEBI" id="CHEBI:29105"/>
    </cofactor>
</comment>
<dbReference type="GO" id="GO:0004177">
    <property type="term" value="F:aminopeptidase activity"/>
    <property type="evidence" value="ECO:0007669"/>
    <property type="project" value="UniProtKB-KW"/>
</dbReference>
<keyword evidence="4" id="KW-0645">Protease</keyword>
<dbReference type="AlphaFoldDB" id="A0A381WV62"/>
<organism evidence="9">
    <name type="scientific">marine metagenome</name>
    <dbReference type="NCBI Taxonomy" id="408172"/>
    <lineage>
        <taxon>unclassified sequences</taxon>
        <taxon>metagenomes</taxon>
        <taxon>ecological metagenomes</taxon>
    </lineage>
</organism>
<dbReference type="PANTHER" id="PTHR28570:SF3">
    <property type="entry name" value="ASPARTYL AMINOPEPTIDASE"/>
    <property type="match status" value="1"/>
</dbReference>
<dbReference type="NCBIfam" id="NF002759">
    <property type="entry name" value="PRK02813.1"/>
    <property type="match status" value="1"/>
</dbReference>
<dbReference type="PRINTS" id="PR00932">
    <property type="entry name" value="AMINO1PTASE"/>
</dbReference>
<keyword evidence="7" id="KW-0862">Zinc</keyword>
<evidence type="ECO:0000256" key="3">
    <source>
        <dbReference type="ARBA" id="ARBA00022438"/>
    </source>
</evidence>
<name>A0A381WV62_9ZZZZ</name>
<dbReference type="InterPro" id="IPR001948">
    <property type="entry name" value="Peptidase_M18"/>
</dbReference>
<keyword evidence="8" id="KW-0482">Metalloprotease</keyword>
<dbReference type="GO" id="GO:0005737">
    <property type="term" value="C:cytoplasm"/>
    <property type="evidence" value="ECO:0007669"/>
    <property type="project" value="UniProtKB-ARBA"/>
</dbReference>
<gene>
    <name evidence="9" type="ORF">METZ01_LOCUS108677</name>
</gene>
<dbReference type="GO" id="GO:0008270">
    <property type="term" value="F:zinc ion binding"/>
    <property type="evidence" value="ECO:0007669"/>
    <property type="project" value="InterPro"/>
</dbReference>
<dbReference type="Gene3D" id="2.30.250.10">
    <property type="entry name" value="Aminopeptidase i, Domain 2"/>
    <property type="match status" value="1"/>
</dbReference>
<dbReference type="EMBL" id="UINC01012836">
    <property type="protein sequence ID" value="SVA55823.1"/>
    <property type="molecule type" value="Genomic_DNA"/>
</dbReference>
<keyword evidence="5" id="KW-0479">Metal-binding</keyword>
<dbReference type="InterPro" id="IPR023358">
    <property type="entry name" value="Peptidase_M18_dom2"/>
</dbReference>
<evidence type="ECO:0000256" key="8">
    <source>
        <dbReference type="ARBA" id="ARBA00023049"/>
    </source>
</evidence>
<dbReference type="GO" id="GO:0008237">
    <property type="term" value="F:metallopeptidase activity"/>
    <property type="evidence" value="ECO:0007669"/>
    <property type="project" value="UniProtKB-KW"/>
</dbReference>
<dbReference type="SUPFAM" id="SSF53187">
    <property type="entry name" value="Zn-dependent exopeptidases"/>
    <property type="match status" value="1"/>
</dbReference>
<evidence type="ECO:0000256" key="4">
    <source>
        <dbReference type="ARBA" id="ARBA00022670"/>
    </source>
</evidence>